<evidence type="ECO:0000313" key="3">
    <source>
        <dbReference type="EMBL" id="PFH60732.1"/>
    </source>
</evidence>
<reference evidence="3 4" key="2">
    <citation type="journal article" date="2017" name="Sci. Rep.">
        <title>Ant-infecting Ophiocordyceps genomes reveal a high diversity of potential behavioral manipulation genes and a possible major role for enterotoxins.</title>
        <authorList>
            <person name="de Bekker C."/>
            <person name="Ohm R.A."/>
            <person name="Evans H.C."/>
            <person name="Brachmann A."/>
            <person name="Hughes D.P."/>
        </authorList>
    </citation>
    <scope>NUCLEOTIDE SEQUENCE [LARGE SCALE GENOMIC DNA]</scope>
    <source>
        <strain evidence="3 4">SC16a</strain>
    </source>
</reference>
<dbReference type="Proteomes" id="UP000037136">
    <property type="component" value="Unassembled WGS sequence"/>
</dbReference>
<gene>
    <name evidence="3" type="ORF">XA68_10440</name>
</gene>
<dbReference type="EMBL" id="LAZP02000110">
    <property type="protein sequence ID" value="PFH60732.1"/>
    <property type="molecule type" value="Genomic_DNA"/>
</dbReference>
<feature type="chain" id="PRO_5012134419" description="DNase1 protein" evidence="2">
    <location>
        <begin position="21"/>
        <end position="370"/>
    </location>
</feature>
<evidence type="ECO:0000313" key="4">
    <source>
        <dbReference type="Proteomes" id="UP000037136"/>
    </source>
</evidence>
<sequence>MKQSSTSPLALVAMAAASQAASVTFWTLDQAQRTIYFTPNPGSAQMSPLTVGHLQNTTAKFPSNWAGNFYAVQSDGENKPGMLGEVQFSGWLGRTYFDVSAIVDGTDHSNVKQMWPKLSRSPMSGCEVFPCNNCYWLPDDIQTKVTEENDLMATLGSGSTGIVFAKPDQEAPDSSQAHHAPQYQPSAPSPPAAPPALPVQPGAAPAVAPYQPVQPVQPAAAPAAPQYQPVQPVQPVAAPAAPQYQPVAIPAAPQSQPSQSAASPSQPSQSTASEAQPSQSTVSEAQPSQSAVSEAQSIQSAVSEAQSSQSAVSEAQPSQSASPPDEEPASSQDQSDSNDEQPDPSEYQPQDKEAASFEYQPPSQPSMQDT</sequence>
<feature type="region of interest" description="Disordered" evidence="1">
    <location>
        <begin position="245"/>
        <end position="370"/>
    </location>
</feature>
<feature type="compositionally biased region" description="Low complexity" evidence="1">
    <location>
        <begin position="288"/>
        <end position="335"/>
    </location>
</feature>
<evidence type="ECO:0000256" key="2">
    <source>
        <dbReference type="SAM" id="SignalP"/>
    </source>
</evidence>
<feature type="compositionally biased region" description="Low complexity" evidence="1">
    <location>
        <begin position="245"/>
        <end position="280"/>
    </location>
</feature>
<name>A0A2A9PII7_OPHUN</name>
<comment type="caution">
    <text evidence="3">The sequence shown here is derived from an EMBL/GenBank/DDBJ whole genome shotgun (WGS) entry which is preliminary data.</text>
</comment>
<organism evidence="3 4">
    <name type="scientific">Ophiocordyceps unilateralis</name>
    <name type="common">Zombie-ant fungus</name>
    <name type="synonym">Torrubia unilateralis</name>
    <dbReference type="NCBI Taxonomy" id="268505"/>
    <lineage>
        <taxon>Eukaryota</taxon>
        <taxon>Fungi</taxon>
        <taxon>Dikarya</taxon>
        <taxon>Ascomycota</taxon>
        <taxon>Pezizomycotina</taxon>
        <taxon>Sordariomycetes</taxon>
        <taxon>Hypocreomycetidae</taxon>
        <taxon>Hypocreales</taxon>
        <taxon>Ophiocordycipitaceae</taxon>
        <taxon>Ophiocordyceps</taxon>
    </lineage>
</organism>
<evidence type="ECO:0008006" key="5">
    <source>
        <dbReference type="Google" id="ProtNLM"/>
    </source>
</evidence>
<feature type="region of interest" description="Disordered" evidence="1">
    <location>
        <begin position="162"/>
        <end position="205"/>
    </location>
</feature>
<evidence type="ECO:0000256" key="1">
    <source>
        <dbReference type="SAM" id="MobiDB-lite"/>
    </source>
</evidence>
<proteinExistence type="predicted"/>
<protein>
    <recommendedName>
        <fullName evidence="5">DNase1 protein</fullName>
    </recommendedName>
</protein>
<keyword evidence="4" id="KW-1185">Reference proteome</keyword>
<feature type="signal peptide" evidence="2">
    <location>
        <begin position="1"/>
        <end position="20"/>
    </location>
</feature>
<keyword evidence="2" id="KW-0732">Signal</keyword>
<reference evidence="3 4" key="1">
    <citation type="journal article" date="2015" name="BMC Genomics">
        <title>Gene expression during zombie ant biting behavior reflects the complexity underlying fungal parasitic behavioral manipulation.</title>
        <authorList>
            <person name="de Bekker C."/>
            <person name="Ohm R.A."/>
            <person name="Loreto R.G."/>
            <person name="Sebastian A."/>
            <person name="Albert I."/>
            <person name="Merrow M."/>
            <person name="Brachmann A."/>
            <person name="Hughes D.P."/>
        </authorList>
    </citation>
    <scope>NUCLEOTIDE SEQUENCE [LARGE SCALE GENOMIC DNA]</scope>
    <source>
        <strain evidence="3 4">SC16a</strain>
    </source>
</reference>
<dbReference type="AlphaFoldDB" id="A0A2A9PII7"/>
<feature type="compositionally biased region" description="Pro residues" evidence="1">
    <location>
        <begin position="187"/>
        <end position="198"/>
    </location>
</feature>
<dbReference type="OrthoDB" id="3513524at2759"/>
<accession>A0A2A9PII7</accession>